<evidence type="ECO:0000256" key="2">
    <source>
        <dbReference type="ARBA" id="ARBA00023125"/>
    </source>
</evidence>
<evidence type="ECO:0000313" key="6">
    <source>
        <dbReference type="EMBL" id="GMF34483.1"/>
    </source>
</evidence>
<dbReference type="InterPro" id="IPR003035">
    <property type="entry name" value="RWP-RK_dom"/>
</dbReference>
<organism evidence="6 7">
    <name type="scientific">Phytophthora lilii</name>
    <dbReference type="NCBI Taxonomy" id="2077276"/>
    <lineage>
        <taxon>Eukaryota</taxon>
        <taxon>Sar</taxon>
        <taxon>Stramenopiles</taxon>
        <taxon>Oomycota</taxon>
        <taxon>Peronosporomycetes</taxon>
        <taxon>Peronosporales</taxon>
        <taxon>Peronosporaceae</taxon>
        <taxon>Phytophthora</taxon>
    </lineage>
</organism>
<dbReference type="AlphaFoldDB" id="A0A9W6X9W6"/>
<dbReference type="EMBL" id="BSXW01001188">
    <property type="protein sequence ID" value="GMF34483.1"/>
    <property type="molecule type" value="Genomic_DNA"/>
</dbReference>
<reference evidence="6" key="1">
    <citation type="submission" date="2023-04" db="EMBL/GenBank/DDBJ databases">
        <title>Phytophthora lilii NBRC 32176.</title>
        <authorList>
            <person name="Ichikawa N."/>
            <person name="Sato H."/>
            <person name="Tonouchi N."/>
        </authorList>
    </citation>
    <scope>NUCLEOTIDE SEQUENCE</scope>
    <source>
        <strain evidence="6">NBRC 32176</strain>
    </source>
</reference>
<evidence type="ECO:0000313" key="7">
    <source>
        <dbReference type="Proteomes" id="UP001165083"/>
    </source>
</evidence>
<keyword evidence="7" id="KW-1185">Reference proteome</keyword>
<feature type="domain" description="RWP-RK" evidence="5">
    <location>
        <begin position="34"/>
        <end position="122"/>
    </location>
</feature>
<proteinExistence type="predicted"/>
<sequence length="331" mass="36085">MASSLPSMHTLAPQTAPFPSLSGMTRPKSSLAASYASYVVRVHTRHGIKTLSFDVLAELFTCTAKKAAEDLGISSRTLIRVCRSLGIRRWPYLGFRSEKNVERIRQEAMENLRRKLEKEGESMPTAVLHPNATSLRGASAKRLLQVKMPQVGLPSLHGATPSKLSAVRAGSWCSSPTLSNATTTISDDDERMSEDDESEFMANAPMVAQAATSFPPPYAPAAPLMTPPSTVHGFNLDLQRVSPSKEASVAFSMNPCLKSNSWTAPGISTTTPCRPSSPPMPSLKLLVDASILTSFKRDVASQLPPESSVRTHYTQRRNRTMSMQDILTLRQ</sequence>
<evidence type="ECO:0000259" key="5">
    <source>
        <dbReference type="PROSITE" id="PS51519"/>
    </source>
</evidence>
<protein>
    <submittedName>
        <fullName evidence="6">Unnamed protein product</fullName>
    </submittedName>
</protein>
<evidence type="ECO:0000256" key="4">
    <source>
        <dbReference type="ARBA" id="ARBA00023242"/>
    </source>
</evidence>
<evidence type="ECO:0000256" key="1">
    <source>
        <dbReference type="ARBA" id="ARBA00023015"/>
    </source>
</evidence>
<accession>A0A9W6X9W6</accession>
<dbReference type="Pfam" id="PF02042">
    <property type="entry name" value="RWP-RK"/>
    <property type="match status" value="1"/>
</dbReference>
<comment type="caution">
    <text evidence="6">The sequence shown here is derived from an EMBL/GenBank/DDBJ whole genome shotgun (WGS) entry which is preliminary data.</text>
</comment>
<keyword evidence="1" id="KW-0805">Transcription regulation</keyword>
<keyword evidence="4" id="KW-0539">Nucleus</keyword>
<keyword evidence="3" id="KW-0804">Transcription</keyword>
<evidence type="ECO:0000256" key="3">
    <source>
        <dbReference type="ARBA" id="ARBA00023163"/>
    </source>
</evidence>
<dbReference type="OrthoDB" id="6270329at2759"/>
<dbReference type="Proteomes" id="UP001165083">
    <property type="component" value="Unassembled WGS sequence"/>
</dbReference>
<keyword evidence="2" id="KW-0238">DNA-binding</keyword>
<dbReference type="GO" id="GO:0003677">
    <property type="term" value="F:DNA binding"/>
    <property type="evidence" value="ECO:0007669"/>
    <property type="project" value="UniProtKB-KW"/>
</dbReference>
<gene>
    <name evidence="6" type="ORF">Plil01_001468900</name>
</gene>
<name>A0A9W6X9W6_9STRA</name>
<dbReference type="PROSITE" id="PS51519">
    <property type="entry name" value="RWP_RK"/>
    <property type="match status" value="1"/>
</dbReference>